<feature type="region of interest" description="Disordered" evidence="1">
    <location>
        <begin position="99"/>
        <end position="128"/>
    </location>
</feature>
<sequence length="342" mass="36607">MGEEKENVLLKLIDNRYKGLYIAEIQESFGAAGVDAVGIMFVGVGSVGILIAGLGSSGVWVAGLGSTILLSFGVGSSKLLVTGLDSWFGVEVPFLPRRQSSLRGDSSSPEYKDTLCATPSSPHKKNPFQLSNSTPFEEFFPRLHPTPDSQDLQQAVDQFLHVDSPQSRPNPRSSTQSPQFVSSSATDQSNNTAITHAMPYFPVRSTAPIITDSISVSTTIDKGKGKAPMFVPTTRPSRKESGHVINVSCPPPTAAIPSVVRPTFLHAALDHQAGLTGAGFVFKRGYQTVLASQSRRLPGVVSPIFSEGQALLQSLKWCIDSQFTPQVVFSDCLNLVSKVNGD</sequence>
<gene>
    <name evidence="4" type="ORF">F8388_010502</name>
    <name evidence="3" type="ORF">G4B88_016855</name>
</gene>
<dbReference type="Pfam" id="PF13456">
    <property type="entry name" value="RVT_3"/>
    <property type="match status" value="1"/>
</dbReference>
<evidence type="ECO:0000256" key="1">
    <source>
        <dbReference type="SAM" id="MobiDB-lite"/>
    </source>
</evidence>
<evidence type="ECO:0000259" key="2">
    <source>
        <dbReference type="Pfam" id="PF13456"/>
    </source>
</evidence>
<comment type="caution">
    <text evidence="4">The sequence shown here is derived from an EMBL/GenBank/DDBJ whole genome shotgun (WGS) entry which is preliminary data.</text>
</comment>
<name>A0A7J6GPQ7_CANSA</name>
<feature type="domain" description="RNase H type-1" evidence="2">
    <location>
        <begin position="268"/>
        <end position="341"/>
    </location>
</feature>
<dbReference type="Proteomes" id="UP000525078">
    <property type="component" value="Unassembled WGS sequence"/>
</dbReference>
<dbReference type="GO" id="GO:0003676">
    <property type="term" value="F:nucleic acid binding"/>
    <property type="evidence" value="ECO:0007669"/>
    <property type="project" value="InterPro"/>
</dbReference>
<accession>A0A7J6GPQ7</accession>
<protein>
    <recommendedName>
        <fullName evidence="2">RNase H type-1 domain-containing protein</fullName>
    </recommendedName>
</protein>
<evidence type="ECO:0000313" key="6">
    <source>
        <dbReference type="Proteomes" id="UP000583929"/>
    </source>
</evidence>
<feature type="compositionally biased region" description="Low complexity" evidence="1">
    <location>
        <begin position="173"/>
        <end position="184"/>
    </location>
</feature>
<proteinExistence type="predicted"/>
<dbReference type="EMBL" id="JAATIP010000046">
    <property type="protein sequence ID" value="KAF4384904.1"/>
    <property type="molecule type" value="Genomic_DNA"/>
</dbReference>
<evidence type="ECO:0000313" key="3">
    <source>
        <dbReference type="EMBL" id="KAF4384289.1"/>
    </source>
</evidence>
<keyword evidence="6" id="KW-1185">Reference proteome</keyword>
<reference evidence="5 6" key="1">
    <citation type="journal article" date="2020" name="bioRxiv">
        <title>Sequence and annotation of 42 cannabis genomes reveals extensive copy number variation in cannabinoid synthesis and pathogen resistance genes.</title>
        <authorList>
            <person name="Mckernan K.J."/>
            <person name="Helbert Y."/>
            <person name="Kane L.T."/>
            <person name="Ebling H."/>
            <person name="Zhang L."/>
            <person name="Liu B."/>
            <person name="Eaton Z."/>
            <person name="Mclaughlin S."/>
            <person name="Kingan S."/>
            <person name="Baybayan P."/>
            <person name="Concepcion G."/>
            <person name="Jordan M."/>
            <person name="Riva A."/>
            <person name="Barbazuk W."/>
            <person name="Harkins T."/>
        </authorList>
    </citation>
    <scope>NUCLEOTIDE SEQUENCE [LARGE SCALE GENOMIC DNA]</scope>
    <source>
        <strain evidence="5 6">cv. Jamaican Lion 4</strain>
        <strain evidence="3">Father</strain>
        <strain evidence="4">Mother</strain>
        <tissue evidence="4">Leaf</tissue>
    </source>
</reference>
<dbReference type="GO" id="GO:0004523">
    <property type="term" value="F:RNA-DNA hybrid ribonuclease activity"/>
    <property type="evidence" value="ECO:0007669"/>
    <property type="project" value="InterPro"/>
</dbReference>
<feature type="compositionally biased region" description="Polar residues" evidence="1">
    <location>
        <begin position="99"/>
        <end position="109"/>
    </location>
</feature>
<evidence type="ECO:0000313" key="4">
    <source>
        <dbReference type="EMBL" id="KAF4384904.1"/>
    </source>
</evidence>
<dbReference type="AlphaFoldDB" id="A0A7J6GPQ7"/>
<organism evidence="4 5">
    <name type="scientific">Cannabis sativa</name>
    <name type="common">Hemp</name>
    <name type="synonym">Marijuana</name>
    <dbReference type="NCBI Taxonomy" id="3483"/>
    <lineage>
        <taxon>Eukaryota</taxon>
        <taxon>Viridiplantae</taxon>
        <taxon>Streptophyta</taxon>
        <taxon>Embryophyta</taxon>
        <taxon>Tracheophyta</taxon>
        <taxon>Spermatophyta</taxon>
        <taxon>Magnoliopsida</taxon>
        <taxon>eudicotyledons</taxon>
        <taxon>Gunneridae</taxon>
        <taxon>Pentapetalae</taxon>
        <taxon>rosids</taxon>
        <taxon>fabids</taxon>
        <taxon>Rosales</taxon>
        <taxon>Cannabaceae</taxon>
        <taxon>Cannabis</taxon>
    </lineage>
</organism>
<evidence type="ECO:0000313" key="5">
    <source>
        <dbReference type="Proteomes" id="UP000525078"/>
    </source>
</evidence>
<dbReference type="InterPro" id="IPR002156">
    <property type="entry name" value="RNaseH_domain"/>
</dbReference>
<dbReference type="Proteomes" id="UP000583929">
    <property type="component" value="Unassembled WGS sequence"/>
</dbReference>
<dbReference type="EMBL" id="JAATIQ010000093">
    <property type="protein sequence ID" value="KAF4384289.1"/>
    <property type="molecule type" value="Genomic_DNA"/>
</dbReference>
<feature type="region of interest" description="Disordered" evidence="1">
    <location>
        <begin position="163"/>
        <end position="189"/>
    </location>
</feature>